<sequence>MTDTTSPDLNVRHDGAVAVLEIDRPPANYFDRALISALADALEGLESDGRTRAAVLCSSGKHFCAGANFASLPDGDDRTAESRRLYAEALRLFHVRIPVIAAVQGAAIGGGLGLACAADFRVATPDSVFQANFARLGFHQGFGLSVTLPRIVGPQKALDLLSTARRVRGEEAAVIGLADRVVPAGTERDAALAWAAEIAALAPLAVRSIRATLRSDLPGAVGQALEREVTEQARLWETEDGREGVAAGLERREPRFTGR</sequence>
<comment type="similarity">
    <text evidence="1">Belongs to the enoyl-CoA hydratase/isomerase family.</text>
</comment>
<dbReference type="SUPFAM" id="SSF52096">
    <property type="entry name" value="ClpP/crotonase"/>
    <property type="match status" value="1"/>
</dbReference>
<dbReference type="Proteomes" id="UP000614047">
    <property type="component" value="Unassembled WGS sequence"/>
</dbReference>
<dbReference type="GO" id="GO:0003824">
    <property type="term" value="F:catalytic activity"/>
    <property type="evidence" value="ECO:0007669"/>
    <property type="project" value="UniProtKB-ARBA"/>
</dbReference>
<gene>
    <name evidence="2" type="ORF">IW256_007188</name>
</gene>
<evidence type="ECO:0000313" key="2">
    <source>
        <dbReference type="EMBL" id="MBG6093075.1"/>
    </source>
</evidence>
<dbReference type="Gene3D" id="3.90.226.10">
    <property type="entry name" value="2-enoyl-CoA Hydratase, Chain A, domain 1"/>
    <property type="match status" value="1"/>
</dbReference>
<protein>
    <submittedName>
        <fullName evidence="2">Enoyl-CoA hydratase/carnithine racemase</fullName>
    </submittedName>
</protein>
<dbReference type="AlphaFoldDB" id="A0A931DT82"/>
<comment type="caution">
    <text evidence="2">The sequence shown here is derived from an EMBL/GenBank/DDBJ whole genome shotgun (WGS) entry which is preliminary data.</text>
</comment>
<organism evidence="2 3">
    <name type="scientific">Actinomadura viridis</name>
    <dbReference type="NCBI Taxonomy" id="58110"/>
    <lineage>
        <taxon>Bacteria</taxon>
        <taxon>Bacillati</taxon>
        <taxon>Actinomycetota</taxon>
        <taxon>Actinomycetes</taxon>
        <taxon>Streptosporangiales</taxon>
        <taxon>Thermomonosporaceae</taxon>
        <taxon>Actinomadura</taxon>
    </lineage>
</organism>
<name>A0A931DT82_9ACTN</name>
<dbReference type="Pfam" id="PF00378">
    <property type="entry name" value="ECH_1"/>
    <property type="match status" value="1"/>
</dbReference>
<dbReference type="PANTHER" id="PTHR43802">
    <property type="entry name" value="ENOYL-COA HYDRATASE"/>
    <property type="match status" value="1"/>
</dbReference>
<dbReference type="PANTHER" id="PTHR43802:SF1">
    <property type="entry name" value="IP11341P-RELATED"/>
    <property type="match status" value="1"/>
</dbReference>
<proteinExistence type="inferred from homology"/>
<evidence type="ECO:0000313" key="3">
    <source>
        <dbReference type="Proteomes" id="UP000614047"/>
    </source>
</evidence>
<evidence type="ECO:0000256" key="1">
    <source>
        <dbReference type="ARBA" id="ARBA00005254"/>
    </source>
</evidence>
<reference evidence="2" key="1">
    <citation type="submission" date="2020-11" db="EMBL/GenBank/DDBJ databases">
        <title>Sequencing the genomes of 1000 actinobacteria strains.</title>
        <authorList>
            <person name="Klenk H.-P."/>
        </authorList>
    </citation>
    <scope>NUCLEOTIDE SEQUENCE</scope>
    <source>
        <strain evidence="2">DSM 43175</strain>
    </source>
</reference>
<dbReference type="RefSeq" id="WP_197015181.1">
    <property type="nucleotide sequence ID" value="NZ_BAABES010000018.1"/>
</dbReference>
<dbReference type="InterPro" id="IPR001753">
    <property type="entry name" value="Enoyl-CoA_hydra/iso"/>
</dbReference>
<dbReference type="InterPro" id="IPR029045">
    <property type="entry name" value="ClpP/crotonase-like_dom_sf"/>
</dbReference>
<accession>A0A931DT82</accession>
<dbReference type="EMBL" id="JADOUA010000001">
    <property type="protein sequence ID" value="MBG6093075.1"/>
    <property type="molecule type" value="Genomic_DNA"/>
</dbReference>
<dbReference type="CDD" id="cd06558">
    <property type="entry name" value="crotonase-like"/>
    <property type="match status" value="1"/>
</dbReference>
<keyword evidence="3" id="KW-1185">Reference proteome</keyword>